<dbReference type="PANTHER" id="PTHR40065">
    <property type="entry name" value="RNA-BINDING PROTEIN YHBY"/>
    <property type="match status" value="1"/>
</dbReference>
<organism evidence="5 7">
    <name type="scientific">Latilactobacillus sakei</name>
    <name type="common">Lactobacillus sakei</name>
    <dbReference type="NCBI Taxonomy" id="1599"/>
    <lineage>
        <taxon>Bacteria</taxon>
        <taxon>Bacillati</taxon>
        <taxon>Bacillota</taxon>
        <taxon>Bacilli</taxon>
        <taxon>Lactobacillales</taxon>
        <taxon>Lactobacillaceae</taxon>
        <taxon>Latilactobacillus</taxon>
    </lineage>
</organism>
<dbReference type="Gene3D" id="3.30.110.60">
    <property type="entry name" value="YhbY-like"/>
    <property type="match status" value="1"/>
</dbReference>
<evidence type="ECO:0000313" key="7">
    <source>
        <dbReference type="Proteomes" id="UP000239650"/>
    </source>
</evidence>
<evidence type="ECO:0000313" key="5">
    <source>
        <dbReference type="EMBL" id="SPE19517.1"/>
    </source>
</evidence>
<dbReference type="EMBL" id="OKRC01000002">
    <property type="protein sequence ID" value="SPE19517.1"/>
    <property type="molecule type" value="Genomic_DNA"/>
</dbReference>
<evidence type="ECO:0000256" key="1">
    <source>
        <dbReference type="ARBA" id="ARBA00022884"/>
    </source>
</evidence>
<comment type="caution">
    <text evidence="5">The sequence shown here is derived from an EMBL/GenBank/DDBJ whole genome shotgun (WGS) entry which is preliminary data.</text>
</comment>
<dbReference type="Proteomes" id="UP000234349">
    <property type="component" value="Unassembled WGS sequence"/>
</dbReference>
<dbReference type="AlphaFoldDB" id="A0A094Y4E5"/>
<dbReference type="SMART" id="SM01103">
    <property type="entry name" value="CRS1_YhbY"/>
    <property type="match status" value="1"/>
</dbReference>
<dbReference type="PANTHER" id="PTHR40065:SF3">
    <property type="entry name" value="RNA-BINDING PROTEIN YHBY"/>
    <property type="match status" value="1"/>
</dbReference>
<evidence type="ECO:0000256" key="2">
    <source>
        <dbReference type="PROSITE-ProRule" id="PRU00626"/>
    </source>
</evidence>
<reference evidence="4 6" key="1">
    <citation type="submission" date="2016-09" db="EMBL/GenBank/DDBJ databases">
        <authorList>
            <person name="Inglin R.C."/>
        </authorList>
    </citation>
    <scope>NUCLEOTIDE SEQUENCE [LARGE SCALE GENOMIC DNA]</scope>
    <source>
        <strain evidence="4 6">RI-517</strain>
    </source>
</reference>
<evidence type="ECO:0000313" key="4">
    <source>
        <dbReference type="EMBL" id="PKX78265.1"/>
    </source>
</evidence>
<dbReference type="Pfam" id="PF01985">
    <property type="entry name" value="CRS1_YhbY"/>
    <property type="match status" value="1"/>
</dbReference>
<sequence length="105" mass="12160">MLTGKQKHYLRGLAQTTKPLFQLGKNGLSEAYFEQIEEAIEKRELIKINLLQTTEVTVDELANFLKQHDNRIEIAQKIGRTLVIYKASRKEKYQKISTIVTKLGR</sequence>
<feature type="domain" description="CRM" evidence="3">
    <location>
        <begin position="1"/>
        <end position="97"/>
    </location>
</feature>
<dbReference type="RefSeq" id="WP_011375086.1">
    <property type="nucleotide sequence ID" value="NZ_AP017931.1"/>
</dbReference>
<dbReference type="Proteomes" id="UP000239650">
    <property type="component" value="Unassembled WGS sequence"/>
</dbReference>
<accession>A0A094Y4E5</accession>
<dbReference type="InterPro" id="IPR051925">
    <property type="entry name" value="RNA-binding_domain"/>
</dbReference>
<dbReference type="InterPro" id="IPR035920">
    <property type="entry name" value="YhbY-like_sf"/>
</dbReference>
<dbReference type="EMBL" id="MKGH01000019">
    <property type="protein sequence ID" value="PKX78265.1"/>
    <property type="molecule type" value="Genomic_DNA"/>
</dbReference>
<dbReference type="SUPFAM" id="SSF75471">
    <property type="entry name" value="YhbY-like"/>
    <property type="match status" value="1"/>
</dbReference>
<dbReference type="OMA" id="KMALIYR"/>
<evidence type="ECO:0000259" key="3">
    <source>
        <dbReference type="PROSITE" id="PS51295"/>
    </source>
</evidence>
<evidence type="ECO:0000313" key="6">
    <source>
        <dbReference type="Proteomes" id="UP000234349"/>
    </source>
</evidence>
<reference evidence="5 7" key="2">
    <citation type="submission" date="2018-02" db="EMBL/GenBank/DDBJ databases">
        <authorList>
            <person name="Rodrigo-Torres L."/>
            <person name="Arahal R. D."/>
            <person name="Lucena T."/>
        </authorList>
    </citation>
    <scope>NUCLEOTIDE SEQUENCE [LARGE SCALE GENOMIC DNA]</scope>
    <source>
        <strain evidence="5 7">CECT 9267</strain>
    </source>
</reference>
<dbReference type="GeneID" id="57132304"/>
<dbReference type="InterPro" id="IPR001890">
    <property type="entry name" value="RNA-binding_CRM"/>
</dbReference>
<dbReference type="PROSITE" id="PS51295">
    <property type="entry name" value="CRM"/>
    <property type="match status" value="1"/>
</dbReference>
<gene>
    <name evidence="5" type="primary">yhbY</name>
    <name evidence="4" type="ORF">CUR37_05025</name>
    <name evidence="5" type="ORF">LAS9267_00483</name>
</gene>
<proteinExistence type="predicted"/>
<keyword evidence="1 2" id="KW-0694">RNA-binding</keyword>
<name>A0A094Y4E5_LATSK</name>
<protein>
    <submittedName>
        <fullName evidence="4 5">RNA-binding protein YhbY</fullName>
    </submittedName>
</protein>
<dbReference type="GO" id="GO:0003723">
    <property type="term" value="F:RNA binding"/>
    <property type="evidence" value="ECO:0007669"/>
    <property type="project" value="UniProtKB-UniRule"/>
</dbReference>